<dbReference type="EMBL" id="HBUE01118482">
    <property type="protein sequence ID" value="CAG6491337.1"/>
    <property type="molecule type" value="Transcribed_RNA"/>
</dbReference>
<accession>A0A8D8GUG6</accession>
<dbReference type="EMBL" id="HBUE01286243">
    <property type="protein sequence ID" value="CAG6571616.1"/>
    <property type="molecule type" value="Transcribed_RNA"/>
</dbReference>
<dbReference type="AlphaFoldDB" id="A0A8D8GUG6"/>
<proteinExistence type="predicted"/>
<organism evidence="1">
    <name type="scientific">Culex pipiens</name>
    <name type="common">House mosquito</name>
    <dbReference type="NCBI Taxonomy" id="7175"/>
    <lineage>
        <taxon>Eukaryota</taxon>
        <taxon>Metazoa</taxon>
        <taxon>Ecdysozoa</taxon>
        <taxon>Arthropoda</taxon>
        <taxon>Hexapoda</taxon>
        <taxon>Insecta</taxon>
        <taxon>Pterygota</taxon>
        <taxon>Neoptera</taxon>
        <taxon>Endopterygota</taxon>
        <taxon>Diptera</taxon>
        <taxon>Nematocera</taxon>
        <taxon>Culicoidea</taxon>
        <taxon>Culicidae</taxon>
        <taxon>Culicinae</taxon>
        <taxon>Culicini</taxon>
        <taxon>Culex</taxon>
        <taxon>Culex</taxon>
    </lineage>
</organism>
<protein>
    <submittedName>
        <fullName evidence="1">(northern house mosquito) hypothetical protein</fullName>
    </submittedName>
</protein>
<sequence length="142" mass="16533">MPRQPRFAIISRWFPAIRLPPLPNNPPGCTSRATCPVWATFHRSTLTWFRSPYLSILNICTQLLAQTFNHVVVMVLPPVACVSPPLSRSFGGGFVLFLRWIGNCWRWSSPFYQRSGQQQWYGSFRWYRRFFLSGRSVGYPCQ</sequence>
<dbReference type="EMBL" id="HBUE01118480">
    <property type="protein sequence ID" value="CAG6491335.1"/>
    <property type="molecule type" value="Transcribed_RNA"/>
</dbReference>
<evidence type="ECO:0000313" key="1">
    <source>
        <dbReference type="EMBL" id="CAG6520050.1"/>
    </source>
</evidence>
<reference evidence="1" key="1">
    <citation type="submission" date="2021-05" db="EMBL/GenBank/DDBJ databases">
        <authorList>
            <person name="Alioto T."/>
            <person name="Alioto T."/>
            <person name="Gomez Garrido J."/>
        </authorList>
    </citation>
    <scope>NUCLEOTIDE SEQUENCE</scope>
</reference>
<dbReference type="EMBL" id="HBUE01180634">
    <property type="protein sequence ID" value="CAG6520050.1"/>
    <property type="molecule type" value="Transcribed_RNA"/>
</dbReference>
<name>A0A8D8GUG6_CULPI</name>